<dbReference type="Gene3D" id="1.10.3210.10">
    <property type="entry name" value="Hypothetical protein af1432"/>
    <property type="match status" value="1"/>
</dbReference>
<dbReference type="RefSeq" id="WP_220231285.1">
    <property type="nucleotide sequence ID" value="NZ_JAICBX010000007.1"/>
</dbReference>
<name>A0AAE2ZVM9_9HYPH</name>
<reference evidence="1" key="1">
    <citation type="submission" date="2021-08" db="EMBL/GenBank/DDBJ databases">
        <title>Hoeflea bacterium WL0058 sp. nov., isolated from the sediment.</title>
        <authorList>
            <person name="Wang L."/>
            <person name="Zhang D."/>
        </authorList>
    </citation>
    <scope>NUCLEOTIDE SEQUENCE</scope>
    <source>
        <strain evidence="1">WL0058</strain>
    </source>
</reference>
<keyword evidence="2" id="KW-1185">Reference proteome</keyword>
<proteinExistence type="predicted"/>
<dbReference type="Proteomes" id="UP001196509">
    <property type="component" value="Unassembled WGS sequence"/>
</dbReference>
<comment type="caution">
    <text evidence="1">The sequence shown here is derived from an EMBL/GenBank/DDBJ whole genome shotgun (WGS) entry which is preliminary data.</text>
</comment>
<dbReference type="EMBL" id="JAICBX010000007">
    <property type="protein sequence ID" value="MBW8640547.1"/>
    <property type="molecule type" value="Genomic_DNA"/>
</dbReference>
<evidence type="ECO:0000313" key="1">
    <source>
        <dbReference type="EMBL" id="MBW8640547.1"/>
    </source>
</evidence>
<protein>
    <submittedName>
        <fullName evidence="1">Metal-dependent phosphohydrolase</fullName>
    </submittedName>
</protein>
<sequence length="289" mass="32554">MYNPSTVVASTFADHLTDTYLRFFSGRKPAFGPIIGNVARLALERLNNSDALYHNTEHTIMVTLVGQQIIEGRLLTTSLEPEDWAHYILALLMHDIGYTRGICEGDGPCALVINEKGDTIMPQRGASDASLAPFHVDRGKIFVRERFANVDLIDHERIARAIECTRFPVPDDPDYLKTDTEPALVRAADLIGQMADPYYHRKINALYYEFTELGVTDMLGYTSPMDMVERYPQFFWSKVQPYIGPALNYLEQTLEGKQWVAQLYNHVIQSENKTGCMGPFPGPAEGEAE</sequence>
<accession>A0AAE2ZVM9</accession>
<organism evidence="1 2">
    <name type="scientific">Flavimaribacter sediminis</name>
    <dbReference type="NCBI Taxonomy" id="2865987"/>
    <lineage>
        <taxon>Bacteria</taxon>
        <taxon>Pseudomonadati</taxon>
        <taxon>Pseudomonadota</taxon>
        <taxon>Alphaproteobacteria</taxon>
        <taxon>Hyphomicrobiales</taxon>
        <taxon>Rhizobiaceae</taxon>
        <taxon>Flavimaribacter</taxon>
    </lineage>
</organism>
<gene>
    <name evidence="1" type="ORF">K1W69_25365</name>
</gene>
<dbReference type="AlphaFoldDB" id="A0AAE2ZVM9"/>
<evidence type="ECO:0000313" key="2">
    <source>
        <dbReference type="Proteomes" id="UP001196509"/>
    </source>
</evidence>
<dbReference type="SUPFAM" id="SSF109604">
    <property type="entry name" value="HD-domain/PDEase-like"/>
    <property type="match status" value="1"/>
</dbReference>